<dbReference type="InParanoid" id="E1Z8T4"/>
<dbReference type="RefSeq" id="XP_005849765.1">
    <property type="nucleotide sequence ID" value="XM_005849703.1"/>
</dbReference>
<dbReference type="GO" id="GO:0071816">
    <property type="term" value="P:tail-anchored membrane protein insertion into ER membrane"/>
    <property type="evidence" value="ECO:0007669"/>
    <property type="project" value="InterPro"/>
</dbReference>
<proteinExistence type="predicted"/>
<organism evidence="3">
    <name type="scientific">Chlorella variabilis</name>
    <name type="common">Green alga</name>
    <dbReference type="NCBI Taxonomy" id="554065"/>
    <lineage>
        <taxon>Eukaryota</taxon>
        <taxon>Viridiplantae</taxon>
        <taxon>Chlorophyta</taxon>
        <taxon>core chlorophytes</taxon>
        <taxon>Trebouxiophyceae</taxon>
        <taxon>Chlorellales</taxon>
        <taxon>Chlorellaceae</taxon>
        <taxon>Chlorella clade</taxon>
        <taxon>Chlorella</taxon>
    </lineage>
</organism>
<dbReference type="Pfam" id="PF04420">
    <property type="entry name" value="CHD5"/>
    <property type="match status" value="1"/>
</dbReference>
<name>E1Z8T4_CHLVA</name>
<protein>
    <submittedName>
        <fullName evidence="2">Uncharacterized protein</fullName>
    </submittedName>
</protein>
<sequence length="106" mass="11993">MTQVPDTRRQQFELQQEVAHLQRQAAALNHPDTFAQSAKAERKAIALEKELAKLRQQQAEAGAQRLLRVPQILRILLLLWLAYQSAKVPVVGILQPETAKLVHQAQ</sequence>
<evidence type="ECO:0000313" key="3">
    <source>
        <dbReference type="Proteomes" id="UP000008141"/>
    </source>
</evidence>
<dbReference type="OrthoDB" id="512018at2759"/>
<dbReference type="KEGG" id="cvr:CHLNCDRAFT_142812"/>
<gene>
    <name evidence="2" type="ORF">CHLNCDRAFT_142812</name>
</gene>
<evidence type="ECO:0000256" key="1">
    <source>
        <dbReference type="SAM" id="Coils"/>
    </source>
</evidence>
<dbReference type="Proteomes" id="UP000008141">
    <property type="component" value="Unassembled WGS sequence"/>
</dbReference>
<keyword evidence="3" id="KW-1185">Reference proteome</keyword>
<accession>E1Z8T4</accession>
<evidence type="ECO:0000313" key="2">
    <source>
        <dbReference type="EMBL" id="EFN57663.1"/>
    </source>
</evidence>
<reference evidence="2 3" key="1">
    <citation type="journal article" date="2010" name="Plant Cell">
        <title>The Chlorella variabilis NC64A genome reveals adaptation to photosymbiosis, coevolution with viruses, and cryptic sex.</title>
        <authorList>
            <person name="Blanc G."/>
            <person name="Duncan G."/>
            <person name="Agarkova I."/>
            <person name="Borodovsky M."/>
            <person name="Gurnon J."/>
            <person name="Kuo A."/>
            <person name="Lindquist E."/>
            <person name="Lucas S."/>
            <person name="Pangilinan J."/>
            <person name="Polle J."/>
            <person name="Salamov A."/>
            <person name="Terry A."/>
            <person name="Yamada T."/>
            <person name="Dunigan D.D."/>
            <person name="Grigoriev I.V."/>
            <person name="Claverie J.M."/>
            <person name="Van Etten J.L."/>
        </authorList>
    </citation>
    <scope>NUCLEOTIDE SEQUENCE [LARGE SCALE GENOMIC DNA]</scope>
    <source>
        <strain evidence="2 3">NC64A</strain>
    </source>
</reference>
<dbReference type="AlphaFoldDB" id="E1Z8T4"/>
<dbReference type="EMBL" id="GL433839">
    <property type="protein sequence ID" value="EFN57663.1"/>
    <property type="molecule type" value="Genomic_DNA"/>
</dbReference>
<feature type="coiled-coil region" evidence="1">
    <location>
        <begin position="37"/>
        <end position="64"/>
    </location>
</feature>
<keyword evidence="1" id="KW-0175">Coiled coil</keyword>
<dbReference type="InterPro" id="IPR028945">
    <property type="entry name" value="Get1"/>
</dbReference>
<dbReference type="GeneID" id="17357145"/>